<dbReference type="GO" id="GO:0071111">
    <property type="term" value="F:cyclic-guanylate-specific phosphodiesterase activity"/>
    <property type="evidence" value="ECO:0007669"/>
    <property type="project" value="InterPro"/>
</dbReference>
<dbReference type="Pfam" id="PF00563">
    <property type="entry name" value="EAL"/>
    <property type="match status" value="1"/>
</dbReference>
<dbReference type="SMART" id="SM00052">
    <property type="entry name" value="EAL"/>
    <property type="match status" value="1"/>
</dbReference>
<reference evidence="2 3" key="1">
    <citation type="journal article" date="2008" name="Proc. Natl. Acad. Sci. U.S.A.">
        <title>The genome of Clostridium kluyveri, a strict anaerobe with unique metabolic features.</title>
        <authorList>
            <person name="Seedorf H."/>
            <person name="Fricke W.F."/>
            <person name="Veith B."/>
            <person name="Brueggemann H."/>
            <person name="Liesegang H."/>
            <person name="Strittmatter A."/>
            <person name="Miethke M."/>
            <person name="Buckel W."/>
            <person name="Hinderberger J."/>
            <person name="Li F."/>
            <person name="Hagemeier C."/>
            <person name="Thauer R.K."/>
            <person name="Gottschalk G."/>
        </authorList>
    </citation>
    <scope>NUCLEOTIDE SEQUENCE [LARGE SCALE GENOMIC DNA]</scope>
    <source>
        <strain evidence="3">ATCC 8527 / DSM 555 / NCIMB 10680</strain>
    </source>
</reference>
<dbReference type="PROSITE" id="PS50883">
    <property type="entry name" value="EAL"/>
    <property type="match status" value="1"/>
</dbReference>
<gene>
    <name evidence="2" type="ordered locus">CKL_0409</name>
</gene>
<sequence>MVPYTITTVEWTTPILLSGYVATNSIKGSILQIFNLTLGILCYIPFVKLAESVSYIRMINSFRRVCTVFKENEEKGIVSTLISRNDDTGNISRFLTADLEYALKNNKVMLFYQPQVDYKGDIFGVEALLRWKHDIYGYIYPPLVIALASEGHLMDKLSYWILNRVCSDLNKMNKLGFRNIIVSINMSVAQLENDYFVNNLQKSIKKHKIAQDKLEIEITEQIALRSSKDIRDRIMAMKKLGVRLAMDDFGIGHSSLMYLKEYEFDTIKLDGSLVREILYNNNCRDIIQSIVSLGKSLNYSVIAEYVEEEEQRDILYELGCHRYQGYLYSKPLNYDELIEYLLDKCKSKFCG</sequence>
<protein>
    <submittedName>
        <fullName evidence="2">Predicted sensory transduction protein</fullName>
    </submittedName>
</protein>
<dbReference type="HOGENOM" id="CLU_000445_70_50_9"/>
<dbReference type="SUPFAM" id="SSF141868">
    <property type="entry name" value="EAL domain-like"/>
    <property type="match status" value="1"/>
</dbReference>
<proteinExistence type="predicted"/>
<evidence type="ECO:0000313" key="2">
    <source>
        <dbReference type="EMBL" id="EDK32463.1"/>
    </source>
</evidence>
<dbReference type="PANTHER" id="PTHR33121:SF70">
    <property type="entry name" value="SIGNALING PROTEIN YKOW"/>
    <property type="match status" value="1"/>
</dbReference>
<dbReference type="Proteomes" id="UP000002411">
    <property type="component" value="Chromosome"/>
</dbReference>
<organism evidence="2 3">
    <name type="scientific">Clostridium kluyveri (strain ATCC 8527 / DSM 555 / NBRC 12016 / NCIMB 10680 / K1)</name>
    <dbReference type="NCBI Taxonomy" id="431943"/>
    <lineage>
        <taxon>Bacteria</taxon>
        <taxon>Bacillati</taxon>
        <taxon>Bacillota</taxon>
        <taxon>Clostridia</taxon>
        <taxon>Eubacteriales</taxon>
        <taxon>Clostridiaceae</taxon>
        <taxon>Clostridium</taxon>
    </lineage>
</organism>
<dbReference type="InterPro" id="IPR050706">
    <property type="entry name" value="Cyclic-di-GMP_PDE-like"/>
</dbReference>
<keyword evidence="3" id="KW-1185">Reference proteome</keyword>
<dbReference type="PANTHER" id="PTHR33121">
    <property type="entry name" value="CYCLIC DI-GMP PHOSPHODIESTERASE PDEF"/>
    <property type="match status" value="1"/>
</dbReference>
<accession>A5N582</accession>
<dbReference type="eggNOG" id="COG2200">
    <property type="taxonomic scope" value="Bacteria"/>
</dbReference>
<feature type="domain" description="EAL" evidence="1">
    <location>
        <begin position="92"/>
        <end position="345"/>
    </location>
</feature>
<name>A5N582_CLOK5</name>
<dbReference type="RefSeq" id="WP_011988978.1">
    <property type="nucleotide sequence ID" value="NC_009706.1"/>
</dbReference>
<evidence type="ECO:0000259" key="1">
    <source>
        <dbReference type="PROSITE" id="PS50883"/>
    </source>
</evidence>
<dbReference type="CDD" id="cd01948">
    <property type="entry name" value="EAL"/>
    <property type="match status" value="1"/>
</dbReference>
<dbReference type="Gene3D" id="3.20.20.450">
    <property type="entry name" value="EAL domain"/>
    <property type="match status" value="1"/>
</dbReference>
<dbReference type="InterPro" id="IPR035919">
    <property type="entry name" value="EAL_sf"/>
</dbReference>
<dbReference type="AlphaFoldDB" id="A5N582"/>
<dbReference type="EMBL" id="CP000673">
    <property type="protein sequence ID" value="EDK32463.1"/>
    <property type="molecule type" value="Genomic_DNA"/>
</dbReference>
<evidence type="ECO:0000313" key="3">
    <source>
        <dbReference type="Proteomes" id="UP000002411"/>
    </source>
</evidence>
<dbReference type="STRING" id="431943.CKL_0409"/>
<dbReference type="KEGG" id="ckl:CKL_0409"/>
<dbReference type="InterPro" id="IPR001633">
    <property type="entry name" value="EAL_dom"/>
</dbReference>